<keyword evidence="2" id="KW-1185">Reference proteome</keyword>
<name>A0A562NF90_9HYPH</name>
<organism evidence="1 2">
    <name type="scientific">Mesorhizobium tianshanense</name>
    <dbReference type="NCBI Taxonomy" id="39844"/>
    <lineage>
        <taxon>Bacteria</taxon>
        <taxon>Pseudomonadati</taxon>
        <taxon>Pseudomonadota</taxon>
        <taxon>Alphaproteobacteria</taxon>
        <taxon>Hyphomicrobiales</taxon>
        <taxon>Phyllobacteriaceae</taxon>
        <taxon>Mesorhizobium</taxon>
    </lineage>
</organism>
<dbReference type="EMBL" id="VLKT01000032">
    <property type="protein sequence ID" value="TWI30882.1"/>
    <property type="molecule type" value="Genomic_DNA"/>
</dbReference>
<sequence>MVETRIIAGGRPSLAEVTNKHMRRKRPLSTAFNAVVSTYSKEEPIWKS</sequence>
<gene>
    <name evidence="1" type="ORF">IQ26_04709</name>
</gene>
<accession>A0A562NF90</accession>
<comment type="caution">
    <text evidence="1">The sequence shown here is derived from an EMBL/GenBank/DDBJ whole genome shotgun (WGS) entry which is preliminary data.</text>
</comment>
<evidence type="ECO:0000313" key="1">
    <source>
        <dbReference type="EMBL" id="TWI30882.1"/>
    </source>
</evidence>
<dbReference type="AlphaFoldDB" id="A0A562NF90"/>
<reference evidence="1 2" key="1">
    <citation type="journal article" date="2015" name="Stand. Genomic Sci.">
        <title>Genomic Encyclopedia of Bacterial and Archaeal Type Strains, Phase III: the genomes of soil and plant-associated and newly described type strains.</title>
        <authorList>
            <person name="Whitman W.B."/>
            <person name="Woyke T."/>
            <person name="Klenk H.P."/>
            <person name="Zhou Y."/>
            <person name="Lilburn T.G."/>
            <person name="Beck B.J."/>
            <person name="De Vos P."/>
            <person name="Vandamme P."/>
            <person name="Eisen J.A."/>
            <person name="Garrity G."/>
            <person name="Hugenholtz P."/>
            <person name="Kyrpides N.C."/>
        </authorList>
    </citation>
    <scope>NUCLEOTIDE SEQUENCE [LARGE SCALE GENOMIC DNA]</scope>
    <source>
        <strain evidence="1 2">CGMCC 1.2546</strain>
    </source>
</reference>
<proteinExistence type="predicted"/>
<protein>
    <submittedName>
        <fullName evidence="1">Uncharacterized protein</fullName>
    </submittedName>
</protein>
<evidence type="ECO:0000313" key="2">
    <source>
        <dbReference type="Proteomes" id="UP000317122"/>
    </source>
</evidence>
<dbReference type="Proteomes" id="UP000317122">
    <property type="component" value="Unassembled WGS sequence"/>
</dbReference>